<keyword evidence="2" id="KW-1185">Reference proteome</keyword>
<dbReference type="GeneID" id="77932012"/>
<dbReference type="KEGG" id="vg:77932012"/>
<organism evidence="1 2">
    <name type="scientific">Arthrobacter phage Isolde</name>
    <dbReference type="NCBI Taxonomy" id="2419610"/>
    <lineage>
        <taxon>Viruses</taxon>
        <taxon>Duplodnaviria</taxon>
        <taxon>Heunggongvirae</taxon>
        <taxon>Uroviricota</taxon>
        <taxon>Caudoviricetes</taxon>
        <taxon>Isoldevirus</taxon>
        <taxon>Isoldevirus isolde</taxon>
    </lineage>
</organism>
<evidence type="ECO:0000313" key="2">
    <source>
        <dbReference type="Proteomes" id="UP000279087"/>
    </source>
</evidence>
<dbReference type="EMBL" id="MH910037">
    <property type="protein sequence ID" value="AYR01015.1"/>
    <property type="molecule type" value="Genomic_DNA"/>
</dbReference>
<sequence>MSARNELRDLIHRNLHQNEGFERWTFQAPVDLADALTAAGYRKPRTITTYEELDALPVESAVRSDMGVVYVKDFDVDDPSAIWWVTAGAVSEFPSIAISLPAIVLHEPEAAA</sequence>
<name>A0A3G3M3L7_9CAUD</name>
<dbReference type="Proteomes" id="UP000279087">
    <property type="component" value="Segment"/>
</dbReference>
<evidence type="ECO:0000313" key="1">
    <source>
        <dbReference type="EMBL" id="AYR01015.1"/>
    </source>
</evidence>
<proteinExistence type="predicted"/>
<reference evidence="1 2" key="1">
    <citation type="submission" date="2018-09" db="EMBL/GenBank/DDBJ databases">
        <authorList>
            <person name="Zack K."/>
            <person name="Stoner T.H."/>
            <person name="Garlena R.A."/>
            <person name="Russell D.A."/>
            <person name="Pope W.H."/>
            <person name="Jacobs-Sera D."/>
            <person name="Hatfull G.F."/>
        </authorList>
    </citation>
    <scope>NUCLEOTIDE SEQUENCE [LARGE SCALE GENOMIC DNA]</scope>
</reference>
<gene>
    <name evidence="1" type="primary">46</name>
    <name evidence="1" type="ORF">PBI_ISOLDE_46</name>
</gene>
<accession>A0A3G3M3L7</accession>
<protein>
    <submittedName>
        <fullName evidence="1">Uncharacterized protein</fullName>
    </submittedName>
</protein>
<dbReference type="RefSeq" id="YP_010656135.1">
    <property type="nucleotide sequence ID" value="NC_070835.1"/>
</dbReference>